<gene>
    <name evidence="2" type="ORF">PDE001_LOCUS1403</name>
</gene>
<proteinExistence type="predicted"/>
<reference evidence="2" key="1">
    <citation type="submission" date="2022-12" db="EMBL/GenBank/DDBJ databases">
        <authorList>
            <person name="Webb A."/>
        </authorList>
    </citation>
    <scope>NUCLEOTIDE SEQUENCE</scope>
    <source>
        <strain evidence="2">Pd1</strain>
    </source>
</reference>
<evidence type="ECO:0000313" key="2">
    <source>
        <dbReference type="EMBL" id="CAI5715869.1"/>
    </source>
</evidence>
<evidence type="ECO:0000313" key="3">
    <source>
        <dbReference type="Proteomes" id="UP001162029"/>
    </source>
</evidence>
<keyword evidence="3" id="KW-1185">Reference proteome</keyword>
<comment type="caution">
    <text evidence="2">The sequence shown here is derived from an EMBL/GenBank/DDBJ whole genome shotgun (WGS) entry which is preliminary data.</text>
</comment>
<name>A0AAV0T7Z1_9STRA</name>
<sequence>MLVFAFNLEHAVVYVTLAWVGSCARDLKSALAVLSAHVNAVVSRSKYASCRATTRASHNGNNEHPLEECSLVS</sequence>
<feature type="region of interest" description="Disordered" evidence="1">
    <location>
        <begin position="54"/>
        <end position="73"/>
    </location>
</feature>
<dbReference type="EMBL" id="CANTFM010000234">
    <property type="protein sequence ID" value="CAI5715869.1"/>
    <property type="molecule type" value="Genomic_DNA"/>
</dbReference>
<protein>
    <recommendedName>
        <fullName evidence="4">Secreted protein</fullName>
    </recommendedName>
</protein>
<accession>A0AAV0T7Z1</accession>
<organism evidence="2 3">
    <name type="scientific">Peronospora destructor</name>
    <dbReference type="NCBI Taxonomy" id="86335"/>
    <lineage>
        <taxon>Eukaryota</taxon>
        <taxon>Sar</taxon>
        <taxon>Stramenopiles</taxon>
        <taxon>Oomycota</taxon>
        <taxon>Peronosporomycetes</taxon>
        <taxon>Peronosporales</taxon>
        <taxon>Peronosporaceae</taxon>
        <taxon>Peronospora</taxon>
    </lineage>
</organism>
<dbReference type="Proteomes" id="UP001162029">
    <property type="component" value="Unassembled WGS sequence"/>
</dbReference>
<evidence type="ECO:0008006" key="4">
    <source>
        <dbReference type="Google" id="ProtNLM"/>
    </source>
</evidence>
<evidence type="ECO:0000256" key="1">
    <source>
        <dbReference type="SAM" id="MobiDB-lite"/>
    </source>
</evidence>
<dbReference type="AlphaFoldDB" id="A0AAV0T7Z1"/>